<proteinExistence type="predicted"/>
<dbReference type="Proteomes" id="UP000682308">
    <property type="component" value="Unassembled WGS sequence"/>
</dbReference>
<keyword evidence="1" id="KW-0732">Signal</keyword>
<evidence type="ECO:0000256" key="1">
    <source>
        <dbReference type="SAM" id="SignalP"/>
    </source>
</evidence>
<comment type="caution">
    <text evidence="2">The sequence shown here is derived from an EMBL/GenBank/DDBJ whole genome shotgun (WGS) entry which is preliminary data.</text>
</comment>
<dbReference type="AlphaFoldDB" id="A0A941IZ78"/>
<dbReference type="EMBL" id="JAGTPG010000001">
    <property type="protein sequence ID" value="MBR8638688.1"/>
    <property type="molecule type" value="Genomic_DNA"/>
</dbReference>
<protein>
    <submittedName>
        <fullName evidence="2">Uncharacterized protein</fullName>
    </submittedName>
</protein>
<gene>
    <name evidence="2" type="ORF">KEF29_03585</name>
</gene>
<sequence length="47" mass="4934">MAGWVAPAMLTGAAATLAFAGTPTPMNSLWHDHLRAPVEAAITEWEA</sequence>
<organism evidence="2 3">
    <name type="scientific">Streptomyces tuirus</name>
    <dbReference type="NCBI Taxonomy" id="68278"/>
    <lineage>
        <taxon>Bacteria</taxon>
        <taxon>Bacillati</taxon>
        <taxon>Actinomycetota</taxon>
        <taxon>Actinomycetes</taxon>
        <taxon>Kitasatosporales</taxon>
        <taxon>Streptomycetaceae</taxon>
        <taxon>Streptomyces</taxon>
    </lineage>
</organism>
<evidence type="ECO:0000313" key="2">
    <source>
        <dbReference type="EMBL" id="MBR8638688.1"/>
    </source>
</evidence>
<name>A0A941IZ78_9ACTN</name>
<accession>A0A941IZ78</accession>
<feature type="signal peptide" evidence="1">
    <location>
        <begin position="1"/>
        <end position="20"/>
    </location>
</feature>
<feature type="chain" id="PRO_5039007542" evidence="1">
    <location>
        <begin position="21"/>
        <end position="47"/>
    </location>
</feature>
<evidence type="ECO:0000313" key="3">
    <source>
        <dbReference type="Proteomes" id="UP000682308"/>
    </source>
</evidence>
<reference evidence="2 3" key="1">
    <citation type="submission" date="2021-04" db="EMBL/GenBank/DDBJ databases">
        <title>Characterization of the biosynthetic gene cluster of new lipopeptides with antitumor activity in the genome of the marine Streptomyces PHM034.</title>
        <authorList>
            <person name="Ceniceros A."/>
            <person name="Canedo L."/>
            <person name="Mendez C."/>
            <person name="Olano C."/>
            <person name="Schleissner C."/>
            <person name="Cuevas C."/>
            <person name="De La Calle F."/>
            <person name="Salas J.A."/>
        </authorList>
    </citation>
    <scope>NUCLEOTIDE SEQUENCE [LARGE SCALE GENOMIC DNA]</scope>
    <source>
        <strain evidence="2 3">PHM034</strain>
    </source>
</reference>
<keyword evidence="3" id="KW-1185">Reference proteome</keyword>